<evidence type="ECO:0000256" key="1">
    <source>
        <dbReference type="SAM" id="MobiDB-lite"/>
    </source>
</evidence>
<evidence type="ECO:0000313" key="2">
    <source>
        <dbReference type="EMBL" id="KAK9290738.1"/>
    </source>
</evidence>
<proteinExistence type="predicted"/>
<name>A0AAP0X8L1_LIQFO</name>
<comment type="caution">
    <text evidence="2">The sequence shown here is derived from an EMBL/GenBank/DDBJ whole genome shotgun (WGS) entry which is preliminary data.</text>
</comment>
<gene>
    <name evidence="2" type="ORF">L1049_008914</name>
</gene>
<protein>
    <submittedName>
        <fullName evidence="2">Uncharacterized protein</fullName>
    </submittedName>
</protein>
<sequence>MVVKSDKVNQGNKGDEDWKPQAYQAVVDELNVTLQLELTKDNVKNRSHYDARGYANKVIENWDDIVILCGKDRATEVRAENCEDVAEAIGEEEEDEVEFIPNSFVLEASVSKGVHTSRPQLPTHPLASTASTHQKKKARKDTLAEAIAGIGVFLSEFLASKKKKDRPKPTGEEIHEEVSKMRLLENATTSLWSLDHVGTSMNLSHLI</sequence>
<dbReference type="AlphaFoldDB" id="A0AAP0X8L1"/>
<organism evidence="2 3">
    <name type="scientific">Liquidambar formosana</name>
    <name type="common">Formosan gum</name>
    <dbReference type="NCBI Taxonomy" id="63359"/>
    <lineage>
        <taxon>Eukaryota</taxon>
        <taxon>Viridiplantae</taxon>
        <taxon>Streptophyta</taxon>
        <taxon>Embryophyta</taxon>
        <taxon>Tracheophyta</taxon>
        <taxon>Spermatophyta</taxon>
        <taxon>Magnoliopsida</taxon>
        <taxon>eudicotyledons</taxon>
        <taxon>Gunneridae</taxon>
        <taxon>Pentapetalae</taxon>
        <taxon>Saxifragales</taxon>
        <taxon>Altingiaceae</taxon>
        <taxon>Liquidambar</taxon>
    </lineage>
</organism>
<dbReference type="PANTHER" id="PTHR46929:SF3">
    <property type="entry name" value="MYB_SANT-LIKE DOMAIN-CONTAINING PROTEIN"/>
    <property type="match status" value="1"/>
</dbReference>
<dbReference type="EMBL" id="JBBPBK010000002">
    <property type="protein sequence ID" value="KAK9290738.1"/>
    <property type="molecule type" value="Genomic_DNA"/>
</dbReference>
<reference evidence="2 3" key="1">
    <citation type="journal article" date="2024" name="Plant J.">
        <title>Genome sequences and population genomics reveal climatic adaptation and genomic divergence between two closely related sweetgum species.</title>
        <authorList>
            <person name="Xu W.Q."/>
            <person name="Ren C.Q."/>
            <person name="Zhang X.Y."/>
            <person name="Comes H.P."/>
            <person name="Liu X.H."/>
            <person name="Li Y.G."/>
            <person name="Kettle C.J."/>
            <person name="Jalonen R."/>
            <person name="Gaisberger H."/>
            <person name="Ma Y.Z."/>
            <person name="Qiu Y.X."/>
        </authorList>
    </citation>
    <scope>NUCLEOTIDE SEQUENCE [LARGE SCALE GENOMIC DNA]</scope>
    <source>
        <strain evidence="2">Hangzhou</strain>
    </source>
</reference>
<feature type="region of interest" description="Disordered" evidence="1">
    <location>
        <begin position="115"/>
        <end position="140"/>
    </location>
</feature>
<accession>A0AAP0X8L1</accession>
<dbReference type="PANTHER" id="PTHR46929">
    <property type="entry name" value="EXPRESSED PROTEIN"/>
    <property type="match status" value="1"/>
</dbReference>
<keyword evidence="3" id="KW-1185">Reference proteome</keyword>
<dbReference type="Proteomes" id="UP001415857">
    <property type="component" value="Unassembled WGS sequence"/>
</dbReference>
<evidence type="ECO:0000313" key="3">
    <source>
        <dbReference type="Proteomes" id="UP001415857"/>
    </source>
</evidence>